<name>A0ABD1WQY1_9LAMI</name>
<sequence>MARTPCIDPNQVFLPLVMHAGLKNTNFFIQDLKNKKNKYEEEEVLERRAFLKRENCSNAVNVLEGEAGQVVEVELVMEIGEDPDEDFEKEFERYTICPIT</sequence>
<comment type="caution">
    <text evidence="2">The sequence shown here is derived from an EMBL/GenBank/DDBJ whole genome shotgun (WGS) entry which is preliminary data.</text>
</comment>
<keyword evidence="3" id="KW-1185">Reference proteome</keyword>
<feature type="coiled-coil region" evidence="1">
    <location>
        <begin position="22"/>
        <end position="49"/>
    </location>
</feature>
<accession>A0ABD1WQY1</accession>
<protein>
    <submittedName>
        <fullName evidence="2">Uncharacterized protein</fullName>
    </submittedName>
</protein>
<gene>
    <name evidence="2" type="ORF">Fot_05509</name>
</gene>
<evidence type="ECO:0000256" key="1">
    <source>
        <dbReference type="SAM" id="Coils"/>
    </source>
</evidence>
<organism evidence="2 3">
    <name type="scientific">Forsythia ovata</name>
    <dbReference type="NCBI Taxonomy" id="205694"/>
    <lineage>
        <taxon>Eukaryota</taxon>
        <taxon>Viridiplantae</taxon>
        <taxon>Streptophyta</taxon>
        <taxon>Embryophyta</taxon>
        <taxon>Tracheophyta</taxon>
        <taxon>Spermatophyta</taxon>
        <taxon>Magnoliopsida</taxon>
        <taxon>eudicotyledons</taxon>
        <taxon>Gunneridae</taxon>
        <taxon>Pentapetalae</taxon>
        <taxon>asterids</taxon>
        <taxon>lamiids</taxon>
        <taxon>Lamiales</taxon>
        <taxon>Oleaceae</taxon>
        <taxon>Forsythieae</taxon>
        <taxon>Forsythia</taxon>
    </lineage>
</organism>
<evidence type="ECO:0000313" key="3">
    <source>
        <dbReference type="Proteomes" id="UP001604277"/>
    </source>
</evidence>
<proteinExistence type="predicted"/>
<dbReference type="AlphaFoldDB" id="A0ABD1WQY1"/>
<evidence type="ECO:0000313" key="2">
    <source>
        <dbReference type="EMBL" id="KAL2551890.1"/>
    </source>
</evidence>
<keyword evidence="1" id="KW-0175">Coiled coil</keyword>
<dbReference type="Proteomes" id="UP001604277">
    <property type="component" value="Unassembled WGS sequence"/>
</dbReference>
<dbReference type="EMBL" id="JBFOLJ010000002">
    <property type="protein sequence ID" value="KAL2551890.1"/>
    <property type="molecule type" value="Genomic_DNA"/>
</dbReference>
<reference evidence="3" key="1">
    <citation type="submission" date="2024-07" db="EMBL/GenBank/DDBJ databases">
        <title>Two chromosome-level genome assemblies of Korean endemic species Abeliophyllum distichum and Forsythia ovata (Oleaceae).</title>
        <authorList>
            <person name="Jang H."/>
        </authorList>
    </citation>
    <scope>NUCLEOTIDE SEQUENCE [LARGE SCALE GENOMIC DNA]</scope>
</reference>